<dbReference type="InterPro" id="IPR009075">
    <property type="entry name" value="AcylCo_DH/oxidase_C"/>
</dbReference>
<comment type="cofactor">
    <cofactor evidence="1">
        <name>FAD</name>
        <dbReference type="ChEBI" id="CHEBI:57692"/>
    </cofactor>
</comment>
<proteinExistence type="inferred from homology"/>
<dbReference type="GO" id="GO:0003995">
    <property type="term" value="F:acyl-CoA dehydrogenase activity"/>
    <property type="evidence" value="ECO:0007669"/>
    <property type="project" value="TreeGrafter"/>
</dbReference>
<gene>
    <name evidence="8" type="ORF">G3I67_11220</name>
</gene>
<dbReference type="CDD" id="cd00567">
    <property type="entry name" value="ACAD"/>
    <property type="match status" value="1"/>
</dbReference>
<dbReference type="Pfam" id="PF00441">
    <property type="entry name" value="Acyl-CoA_dh_1"/>
    <property type="match status" value="1"/>
</dbReference>
<dbReference type="EMBL" id="JAAGRN010000007">
    <property type="protein sequence ID" value="NDY83805.1"/>
    <property type="molecule type" value="Genomic_DNA"/>
</dbReference>
<organism evidence="8">
    <name type="scientific">Sheuella amnicola</name>
    <dbReference type="NCBI Taxonomy" id="2707330"/>
    <lineage>
        <taxon>Bacteria</taxon>
        <taxon>Pseudomonadati</taxon>
        <taxon>Pseudomonadota</taxon>
        <taxon>Betaproteobacteria</taxon>
        <taxon>Burkholderiales</taxon>
        <taxon>Alcaligenaceae</taxon>
        <taxon>Sheuella</taxon>
    </lineage>
</organism>
<comment type="caution">
    <text evidence="8">The sequence shown here is derived from an EMBL/GenBank/DDBJ whole genome shotgun (WGS) entry which is preliminary data.</text>
</comment>
<dbReference type="Gene3D" id="2.40.110.10">
    <property type="entry name" value="Butyryl-CoA Dehydrogenase, subunit A, domain 2"/>
    <property type="match status" value="1"/>
</dbReference>
<dbReference type="RefSeq" id="WP_163655372.1">
    <property type="nucleotide sequence ID" value="NZ_JAAGRN010000007.1"/>
</dbReference>
<evidence type="ECO:0000256" key="2">
    <source>
        <dbReference type="ARBA" id="ARBA00009347"/>
    </source>
</evidence>
<dbReference type="PANTHER" id="PTHR43884:SF20">
    <property type="entry name" value="ACYL-COA DEHYDROGENASE FADE28"/>
    <property type="match status" value="1"/>
</dbReference>
<evidence type="ECO:0000259" key="7">
    <source>
        <dbReference type="Pfam" id="PF02771"/>
    </source>
</evidence>
<reference evidence="8" key="1">
    <citation type="submission" date="2020-02" db="EMBL/GenBank/DDBJ databases">
        <authorList>
            <person name="Chen W.-M."/>
        </authorList>
    </citation>
    <scope>NUCLEOTIDE SEQUENCE</scope>
    <source>
        <strain evidence="8">NBD-18</strain>
    </source>
</reference>
<dbReference type="InterPro" id="IPR013786">
    <property type="entry name" value="AcylCoA_DH/ox_N"/>
</dbReference>
<evidence type="ECO:0000313" key="8">
    <source>
        <dbReference type="EMBL" id="NDY83805.1"/>
    </source>
</evidence>
<evidence type="ECO:0000256" key="3">
    <source>
        <dbReference type="ARBA" id="ARBA00022630"/>
    </source>
</evidence>
<keyword evidence="3" id="KW-0285">Flavoprotein</keyword>
<sequence>MDFAYSEEQRMLTDSLRRLVTDNWTYAKRRERQRAGVMDQSAWNSLVELGVAGLMVPQDFGGFGESPATMLVVHYELGRGLVSEPAISSAVMGTTLLANSHNETLKSQWLGALAEGEAILSVAWQEEGERYALRPLCTRATATEKGFSIDGRKVLVWHAACSQALIVSAVLDGEIALFLVPSDSKGLSISDYPTFDGARASTVGFESVSLSSEHLIAKGEEALALLTQTLDFGITALCAQACGAMQALTDITIQYLKTRKQFGQPLANFQVLQHRLADMLTHAEMALSSTYVAVAGLDEKDAAKRSRLVSMAKVEVAAAGRFVGESAVQLHGGMGMTDELDVGDYFKRLSFADQLLGDTNYHLQRMQDLGH</sequence>
<name>A0A6B2R945_9BURK</name>
<dbReference type="InterPro" id="IPR036250">
    <property type="entry name" value="AcylCo_DH-like_C"/>
</dbReference>
<evidence type="ECO:0000259" key="6">
    <source>
        <dbReference type="Pfam" id="PF00441"/>
    </source>
</evidence>
<dbReference type="InterPro" id="IPR037069">
    <property type="entry name" value="AcylCoA_DH/ox_N_sf"/>
</dbReference>
<dbReference type="Pfam" id="PF02771">
    <property type="entry name" value="Acyl-CoA_dh_N"/>
    <property type="match status" value="1"/>
</dbReference>
<dbReference type="GO" id="GO:0050660">
    <property type="term" value="F:flavin adenine dinucleotide binding"/>
    <property type="evidence" value="ECO:0007669"/>
    <property type="project" value="InterPro"/>
</dbReference>
<feature type="domain" description="Acyl-CoA dehydrogenase/oxidase C-terminal" evidence="6">
    <location>
        <begin position="226"/>
        <end position="365"/>
    </location>
</feature>
<feature type="domain" description="Acyl-CoA dehydrogenase/oxidase N-terminal" evidence="7">
    <location>
        <begin position="6"/>
        <end position="117"/>
    </location>
</feature>
<keyword evidence="4" id="KW-0274">FAD</keyword>
<dbReference type="PANTHER" id="PTHR43884">
    <property type="entry name" value="ACYL-COA DEHYDROGENASE"/>
    <property type="match status" value="1"/>
</dbReference>
<dbReference type="SUPFAM" id="SSF47203">
    <property type="entry name" value="Acyl-CoA dehydrogenase C-terminal domain-like"/>
    <property type="match status" value="1"/>
</dbReference>
<evidence type="ECO:0000256" key="1">
    <source>
        <dbReference type="ARBA" id="ARBA00001974"/>
    </source>
</evidence>
<dbReference type="Gene3D" id="1.10.540.10">
    <property type="entry name" value="Acyl-CoA dehydrogenase/oxidase, N-terminal domain"/>
    <property type="match status" value="1"/>
</dbReference>
<comment type="similarity">
    <text evidence="2">Belongs to the acyl-CoA dehydrogenase family.</text>
</comment>
<keyword evidence="5" id="KW-0560">Oxidoreductase</keyword>
<dbReference type="SUPFAM" id="SSF56645">
    <property type="entry name" value="Acyl-CoA dehydrogenase NM domain-like"/>
    <property type="match status" value="1"/>
</dbReference>
<dbReference type="InterPro" id="IPR046373">
    <property type="entry name" value="Acyl-CoA_Oxase/DH_mid-dom_sf"/>
</dbReference>
<evidence type="ECO:0000256" key="4">
    <source>
        <dbReference type="ARBA" id="ARBA00022827"/>
    </source>
</evidence>
<evidence type="ECO:0000256" key="5">
    <source>
        <dbReference type="ARBA" id="ARBA00023002"/>
    </source>
</evidence>
<accession>A0A6B2R945</accession>
<dbReference type="InterPro" id="IPR009100">
    <property type="entry name" value="AcylCoA_DH/oxidase_NM_dom_sf"/>
</dbReference>
<dbReference type="AlphaFoldDB" id="A0A6B2R945"/>
<dbReference type="Gene3D" id="1.20.140.10">
    <property type="entry name" value="Butyryl-CoA Dehydrogenase, subunit A, domain 3"/>
    <property type="match status" value="1"/>
</dbReference>
<protein>
    <submittedName>
        <fullName evidence="8">Acyl-CoA dehydrogenase</fullName>
    </submittedName>
</protein>